<dbReference type="Proteomes" id="UP000028123">
    <property type="component" value="Unassembled WGS sequence"/>
</dbReference>
<protein>
    <submittedName>
        <fullName evidence="2">Uncharacterized protein</fullName>
    </submittedName>
</protein>
<evidence type="ECO:0000256" key="1">
    <source>
        <dbReference type="SAM" id="Phobius"/>
    </source>
</evidence>
<keyword evidence="1" id="KW-1133">Transmembrane helix</keyword>
<dbReference type="OrthoDB" id="1683460at2"/>
<gene>
    <name evidence="2" type="ORF">ET33_34580</name>
</gene>
<dbReference type="InterPro" id="IPR048147">
    <property type="entry name" value="CBO0543-like"/>
</dbReference>
<dbReference type="eggNOG" id="ENOG5031PEA">
    <property type="taxonomic scope" value="Bacteria"/>
</dbReference>
<dbReference type="NCBIfam" id="NF041644">
    <property type="entry name" value="CBO0543_fam"/>
    <property type="match status" value="1"/>
</dbReference>
<keyword evidence="3" id="KW-1185">Reference proteome</keyword>
<feature type="transmembrane region" description="Helical" evidence="1">
    <location>
        <begin position="36"/>
        <end position="56"/>
    </location>
</feature>
<name>A0A081P675_9BACL</name>
<feature type="transmembrane region" description="Helical" evidence="1">
    <location>
        <begin position="68"/>
        <end position="87"/>
    </location>
</feature>
<feature type="transmembrane region" description="Helical" evidence="1">
    <location>
        <begin position="128"/>
        <end position="151"/>
    </location>
</feature>
<organism evidence="2 3">
    <name type="scientific">Paenibacillus tyrfis</name>
    <dbReference type="NCBI Taxonomy" id="1501230"/>
    <lineage>
        <taxon>Bacteria</taxon>
        <taxon>Bacillati</taxon>
        <taxon>Bacillota</taxon>
        <taxon>Bacilli</taxon>
        <taxon>Bacillales</taxon>
        <taxon>Paenibacillaceae</taxon>
        <taxon>Paenibacillus</taxon>
    </lineage>
</organism>
<evidence type="ECO:0000313" key="3">
    <source>
        <dbReference type="Proteomes" id="UP000028123"/>
    </source>
</evidence>
<feature type="transmembrane region" description="Helical" evidence="1">
    <location>
        <begin position="6"/>
        <end position="24"/>
    </location>
</feature>
<dbReference type="RefSeq" id="WP_036680001.1">
    <property type="nucleotide sequence ID" value="NZ_FYEP01000028.1"/>
</dbReference>
<reference evidence="2 3" key="1">
    <citation type="submission" date="2014-06" db="EMBL/GenBank/DDBJ databases">
        <title>Draft genome sequence of Paenibacillus sp. MSt1.</title>
        <authorList>
            <person name="Aw Y.K."/>
            <person name="Ong K.S."/>
            <person name="Gan H.M."/>
            <person name="Lee S.M."/>
        </authorList>
    </citation>
    <scope>NUCLEOTIDE SEQUENCE [LARGE SCALE GENOMIC DNA]</scope>
    <source>
        <strain evidence="2 3">MSt1</strain>
    </source>
</reference>
<dbReference type="EMBL" id="JNVM01000007">
    <property type="protein sequence ID" value="KEQ26198.1"/>
    <property type="molecule type" value="Genomic_DNA"/>
</dbReference>
<keyword evidence="1" id="KW-0812">Transmembrane</keyword>
<proteinExistence type="predicted"/>
<keyword evidence="1" id="KW-0472">Membrane</keyword>
<comment type="caution">
    <text evidence="2">The sequence shown here is derived from an EMBL/GenBank/DDBJ whole genome shotgun (WGS) entry which is preliminary data.</text>
</comment>
<dbReference type="AlphaFoldDB" id="A0A081P675"/>
<feature type="transmembrane region" description="Helical" evidence="1">
    <location>
        <begin position="99"/>
        <end position="116"/>
    </location>
</feature>
<evidence type="ECO:0000313" key="2">
    <source>
        <dbReference type="EMBL" id="KEQ26198.1"/>
    </source>
</evidence>
<accession>A0A081P675</accession>
<sequence>MSRFIEQWILVFVWGLTLASLLFIPKDKYRIALTVFLFKQCITWLLGLLVVEWGWIAYPVRLFWKVNATSFTFEYFVYPVICVFFMLHYPERRDGWTKLAYCAAFTTGIMIPEYIIQRYTKLIDYLHWTWYWSWISLFLTFALSRLFYVWYFKPVQPDKNKP</sequence>